<dbReference type="EMBL" id="JBHMDG010000011">
    <property type="protein sequence ID" value="MFB9313255.1"/>
    <property type="molecule type" value="Genomic_DNA"/>
</dbReference>
<dbReference type="PANTHER" id="PTHR37574:SF1">
    <property type="entry name" value="LIPASE B"/>
    <property type="match status" value="1"/>
</dbReference>
<dbReference type="Gene3D" id="3.40.50.1820">
    <property type="entry name" value="alpha/beta hydrolase"/>
    <property type="match status" value="1"/>
</dbReference>
<reference evidence="2 3" key="1">
    <citation type="submission" date="2024-09" db="EMBL/GenBank/DDBJ databases">
        <authorList>
            <person name="Sun Q."/>
            <person name="Mori K."/>
        </authorList>
    </citation>
    <scope>NUCLEOTIDE SEQUENCE [LARGE SCALE GENOMIC DNA]</scope>
    <source>
        <strain evidence="2 3">JCM 9626</strain>
    </source>
</reference>
<comment type="caution">
    <text evidence="2">The sequence shown here is derived from an EMBL/GenBank/DDBJ whole genome shotgun (WGS) entry which is preliminary data.</text>
</comment>
<feature type="signal peptide" evidence="1">
    <location>
        <begin position="1"/>
        <end position="27"/>
    </location>
</feature>
<dbReference type="PANTHER" id="PTHR37574">
    <property type="entry name" value="LIPASE B"/>
    <property type="match status" value="1"/>
</dbReference>
<dbReference type="InterPro" id="IPR002918">
    <property type="entry name" value="Lipase_EstA/Esterase_EstB"/>
</dbReference>
<sequence>MRHTLGSLLAAVLIAAGLATTATPALAAPSVASGVPTLPTSPLGDPPGANGWSCRPTAARPTPVILVHGTLGDRANLLQRLSAGIKAAGFCVYSLDYGNRGLNDIPASAAELKTFTERVLSATGASKVSMVGHSQGGMMPRYYIKFLGGDRVVDDLVGLSPSNHGTAITAGTNPFTRLVGYACTSCVQQGAGSSFLTRLNAGDETPGPVSYTQVTTRYDEVVVPYTSAYLAAGPRTTNITLQDTCPLELTEHLLIPLATPSLSIALDALTHDGPARATFRPRCV</sequence>
<organism evidence="2 3">
    <name type="scientific">Nocardioides plantarum</name>
    <dbReference type="NCBI Taxonomy" id="29299"/>
    <lineage>
        <taxon>Bacteria</taxon>
        <taxon>Bacillati</taxon>
        <taxon>Actinomycetota</taxon>
        <taxon>Actinomycetes</taxon>
        <taxon>Propionibacteriales</taxon>
        <taxon>Nocardioidaceae</taxon>
        <taxon>Nocardioides</taxon>
    </lineage>
</organism>
<feature type="chain" id="PRO_5045847905" evidence="1">
    <location>
        <begin position="28"/>
        <end position="284"/>
    </location>
</feature>
<dbReference type="Proteomes" id="UP001589750">
    <property type="component" value="Unassembled WGS sequence"/>
</dbReference>
<accession>A0ABV5K975</accession>
<dbReference type="SUPFAM" id="SSF53474">
    <property type="entry name" value="alpha/beta-Hydrolases"/>
    <property type="match status" value="1"/>
</dbReference>
<evidence type="ECO:0000313" key="3">
    <source>
        <dbReference type="Proteomes" id="UP001589750"/>
    </source>
</evidence>
<evidence type="ECO:0000313" key="2">
    <source>
        <dbReference type="EMBL" id="MFB9313255.1"/>
    </source>
</evidence>
<dbReference type="InterPro" id="IPR053228">
    <property type="entry name" value="Stereospecific_Lipase"/>
</dbReference>
<proteinExistence type="predicted"/>
<name>A0ABV5K975_9ACTN</name>
<protein>
    <submittedName>
        <fullName evidence="2">Esterase/lipase family protein</fullName>
    </submittedName>
</protein>
<evidence type="ECO:0000256" key="1">
    <source>
        <dbReference type="SAM" id="SignalP"/>
    </source>
</evidence>
<dbReference type="InterPro" id="IPR029058">
    <property type="entry name" value="AB_hydrolase_fold"/>
</dbReference>
<dbReference type="Pfam" id="PF01674">
    <property type="entry name" value="Lipase_2"/>
    <property type="match status" value="1"/>
</dbReference>
<dbReference type="RefSeq" id="WP_140011428.1">
    <property type="nucleotide sequence ID" value="NZ_JBHMDG010000011.1"/>
</dbReference>
<gene>
    <name evidence="2" type="ORF">ACFFRI_09390</name>
</gene>
<keyword evidence="1" id="KW-0732">Signal</keyword>
<keyword evidence="3" id="KW-1185">Reference proteome</keyword>